<sequence length="454" mass="50793">MTVHEYWHEPLLRTAFLLYGKRATRILAAVLCRHQDVRQAHIALYRRYLRWPAASRAQRAFDVAHFHDRRSEAEIADLLGWSIERVRTMTGTAPAVPPADDVPDPGELLRRIRRRRVLRRALLITPAVLLLPAIGGVMLWGHLAALHDREQLIVQERAHQRTLPDRFQEIAFMPSSGVAPVKYAYQDPGPGLDGPAAQWYVITETRKWRLKDALREQGLMAITPDGRKLAYYSLSRGRMVIHDVTNGQIVPASATFAKRRLNVMDAYTSMAFSLDGRHLAFQLDAIPKQDLKASGVIVTDTTTGRIVDLPAKDLTLAGWAREGVVITGDRPGRVIRPDRTVVAKIAQGIGEENDVVSPDGRLVAHGLTDEWTKSFTLLDSRTGKTVREVQPQLTKGMQLEFLHAWLDDTHLVISAAGQEPVTSYHLVDITTGTTRPLITEDLGVPYSLILGKLR</sequence>
<protein>
    <recommendedName>
        <fullName evidence="4">WD40 repeat domain-containing protein</fullName>
    </recommendedName>
</protein>
<comment type="caution">
    <text evidence="2">The sequence shown here is derived from an EMBL/GenBank/DDBJ whole genome shotgun (WGS) entry which is preliminary data.</text>
</comment>
<accession>A0A7W8A4P0</accession>
<evidence type="ECO:0008006" key="4">
    <source>
        <dbReference type="Google" id="ProtNLM"/>
    </source>
</evidence>
<proteinExistence type="predicted"/>
<dbReference type="EMBL" id="JACHIN010000006">
    <property type="protein sequence ID" value="MBB5079531.1"/>
    <property type="molecule type" value="Genomic_DNA"/>
</dbReference>
<evidence type="ECO:0000313" key="2">
    <source>
        <dbReference type="EMBL" id="MBB5079531.1"/>
    </source>
</evidence>
<evidence type="ECO:0000256" key="1">
    <source>
        <dbReference type="SAM" id="Phobius"/>
    </source>
</evidence>
<organism evidence="2 3">
    <name type="scientific">Nonomuraea endophytica</name>
    <dbReference type="NCBI Taxonomy" id="714136"/>
    <lineage>
        <taxon>Bacteria</taxon>
        <taxon>Bacillati</taxon>
        <taxon>Actinomycetota</taxon>
        <taxon>Actinomycetes</taxon>
        <taxon>Streptosporangiales</taxon>
        <taxon>Streptosporangiaceae</taxon>
        <taxon>Nonomuraea</taxon>
    </lineage>
</organism>
<dbReference type="InterPro" id="IPR011042">
    <property type="entry name" value="6-blade_b-propeller_TolB-like"/>
</dbReference>
<dbReference type="SUPFAM" id="SSF82171">
    <property type="entry name" value="DPP6 N-terminal domain-like"/>
    <property type="match status" value="1"/>
</dbReference>
<dbReference type="Gene3D" id="2.120.10.30">
    <property type="entry name" value="TolB, C-terminal domain"/>
    <property type="match status" value="1"/>
</dbReference>
<keyword evidence="3" id="KW-1185">Reference proteome</keyword>
<keyword evidence="1" id="KW-0472">Membrane</keyword>
<gene>
    <name evidence="2" type="ORF">HNR40_005017</name>
</gene>
<keyword evidence="1" id="KW-0812">Transmembrane</keyword>
<reference evidence="2 3" key="1">
    <citation type="submission" date="2020-08" db="EMBL/GenBank/DDBJ databases">
        <title>Genomic Encyclopedia of Type Strains, Phase IV (KMG-IV): sequencing the most valuable type-strain genomes for metagenomic binning, comparative biology and taxonomic classification.</title>
        <authorList>
            <person name="Goeker M."/>
        </authorList>
    </citation>
    <scope>NUCLEOTIDE SEQUENCE [LARGE SCALE GENOMIC DNA]</scope>
    <source>
        <strain evidence="2 3">DSM 45385</strain>
    </source>
</reference>
<dbReference type="Proteomes" id="UP000568380">
    <property type="component" value="Unassembled WGS sequence"/>
</dbReference>
<name>A0A7W8A4P0_9ACTN</name>
<dbReference type="RefSeq" id="WP_184965193.1">
    <property type="nucleotide sequence ID" value="NZ_JACHIN010000006.1"/>
</dbReference>
<dbReference type="AlphaFoldDB" id="A0A7W8A4P0"/>
<feature type="transmembrane region" description="Helical" evidence="1">
    <location>
        <begin position="121"/>
        <end position="143"/>
    </location>
</feature>
<keyword evidence="1" id="KW-1133">Transmembrane helix</keyword>
<evidence type="ECO:0000313" key="3">
    <source>
        <dbReference type="Proteomes" id="UP000568380"/>
    </source>
</evidence>